<evidence type="ECO:0000313" key="2">
    <source>
        <dbReference type="EMBL" id="NQX45950.1"/>
    </source>
</evidence>
<evidence type="ECO:0000313" key="3">
    <source>
        <dbReference type="Proteomes" id="UP000711047"/>
    </source>
</evidence>
<keyword evidence="1" id="KW-0808">Transferase</keyword>
<organism evidence="2 3">
    <name type="scientific">Paenibacillus tritici</name>
    <dbReference type="NCBI Taxonomy" id="1873425"/>
    <lineage>
        <taxon>Bacteria</taxon>
        <taxon>Bacillati</taxon>
        <taxon>Bacillota</taxon>
        <taxon>Bacilli</taxon>
        <taxon>Bacillales</taxon>
        <taxon>Paenibacillaceae</taxon>
        <taxon>Paenibacillus</taxon>
    </lineage>
</organism>
<dbReference type="SUPFAM" id="SSF53756">
    <property type="entry name" value="UDP-Glycosyltransferase/glycogen phosphorylase"/>
    <property type="match status" value="1"/>
</dbReference>
<reference evidence="2 3" key="1">
    <citation type="submission" date="2020-05" db="EMBL/GenBank/DDBJ databases">
        <title>Paenibacillus glebae, sp. nov., Paenibacillus humi sp. nov., Paenibacillus pedi sp. nov., Paenibacillus terrestris sp. nov. and Paenibacillus terricola sp. nov., isolated from a forest top soil sample.</title>
        <authorList>
            <person name="Qi S."/>
            <person name="Carlier A."/>
            <person name="Cnockaert M."/>
            <person name="Vandamme P."/>
        </authorList>
    </citation>
    <scope>NUCLEOTIDE SEQUENCE [LARGE SCALE GENOMIC DNA]</scope>
    <source>
        <strain evidence="2 3">LMG 29502</strain>
    </source>
</reference>
<proteinExistence type="predicted"/>
<dbReference type="EMBL" id="JABMKX010000005">
    <property type="protein sequence ID" value="NQX45950.1"/>
    <property type="molecule type" value="Genomic_DNA"/>
</dbReference>
<dbReference type="Proteomes" id="UP000711047">
    <property type="component" value="Unassembled WGS sequence"/>
</dbReference>
<evidence type="ECO:0000256" key="1">
    <source>
        <dbReference type="ARBA" id="ARBA00022679"/>
    </source>
</evidence>
<dbReference type="Pfam" id="PF13692">
    <property type="entry name" value="Glyco_trans_1_4"/>
    <property type="match status" value="1"/>
</dbReference>
<dbReference type="Gene3D" id="3.40.50.2000">
    <property type="entry name" value="Glycogen Phosphorylase B"/>
    <property type="match status" value="2"/>
</dbReference>
<dbReference type="CDD" id="cd03801">
    <property type="entry name" value="GT4_PimA-like"/>
    <property type="match status" value="1"/>
</dbReference>
<keyword evidence="3" id="KW-1185">Reference proteome</keyword>
<accession>A0ABX2DND5</accession>
<comment type="caution">
    <text evidence="2">The sequence shown here is derived from an EMBL/GenBank/DDBJ whole genome shotgun (WGS) entry which is preliminary data.</text>
</comment>
<sequence>MRDKLLFISAENPYPQDSGGKLRTGNILNIVLTKYDVDLLTFPSSRKEQTQEALPSLTVHEVERTINYRRAILRSLYKWRNCSYMSHVDVDMKEKITELCSRHAYSHVFISHSLLGCCIDIVRRTLPDSLIITDAHNFESGLSAQLASRKRGIAKVLYSLNAGWTRRDERKLMDKTTLLLATSEEDAMAFKALSASQSHKVHVIPNFIRLNEYRAKTVLPKERWIILPGNMNYFPNINAALYFYRHVYPLVKAKVPDIKWYIVGRDVHPDVAALALQDSSIVITGYVDSVADYIRKAQVVIAPLQEGSGTRLKILEAWALKTPVVSSSKGAEGLLYEHSGNIMIANDHVTFADSVTLLLQDHARGVGLADRAYETLLANYEAEKVKDKLLSLV</sequence>
<dbReference type="PANTHER" id="PTHR46401">
    <property type="entry name" value="GLYCOSYLTRANSFERASE WBBK-RELATED"/>
    <property type="match status" value="1"/>
</dbReference>
<name>A0ABX2DND5_9BACL</name>
<protein>
    <submittedName>
        <fullName evidence="2">Glycosyltransferase</fullName>
    </submittedName>
</protein>
<dbReference type="PANTHER" id="PTHR46401:SF2">
    <property type="entry name" value="GLYCOSYLTRANSFERASE WBBK-RELATED"/>
    <property type="match status" value="1"/>
</dbReference>
<dbReference type="RefSeq" id="WP_173132441.1">
    <property type="nucleotide sequence ID" value="NZ_JABMKX010000005.1"/>
</dbReference>
<gene>
    <name evidence="2" type="ORF">HQN87_11465</name>
</gene>